<dbReference type="HOGENOM" id="CLU_100715_4_2_3"/>
<proteinExistence type="predicted"/>
<dbReference type="Proteomes" id="UP000000557">
    <property type="component" value="Chromosome"/>
</dbReference>
<dbReference type="PhylomeDB" id="Q7NFM3"/>
<dbReference type="InParanoid" id="Q7NFM3"/>
<evidence type="ECO:0000313" key="1">
    <source>
        <dbReference type="EMBL" id="BAC91442.1"/>
    </source>
</evidence>
<accession>Q7NFM3</accession>
<dbReference type="InterPro" id="IPR006175">
    <property type="entry name" value="YjgF/YER057c/UK114"/>
</dbReference>
<organism evidence="1 2">
    <name type="scientific">Gloeobacter violaceus (strain ATCC 29082 / PCC 7421)</name>
    <dbReference type="NCBI Taxonomy" id="251221"/>
    <lineage>
        <taxon>Bacteria</taxon>
        <taxon>Bacillati</taxon>
        <taxon>Cyanobacteriota</taxon>
        <taxon>Cyanophyceae</taxon>
        <taxon>Gloeobacterales</taxon>
        <taxon>Gloeobacteraceae</taxon>
        <taxon>Gloeobacter</taxon>
    </lineage>
</organism>
<reference evidence="1 2" key="2">
    <citation type="journal article" date="2003" name="DNA Res.">
        <title>Complete genome structure of Gloeobacter violaceus PCC 7421, a cyanobacterium that lacks thylakoids (supplement).</title>
        <authorList>
            <person name="Nakamura Y."/>
            <person name="Kaneko T."/>
            <person name="Sato S."/>
            <person name="Mimuro M."/>
            <person name="Miyashita H."/>
            <person name="Tsuchiya T."/>
            <person name="Sasamoto S."/>
            <person name="Watanabe A."/>
            <person name="Kawashima K."/>
            <person name="Kishida Y."/>
            <person name="Kiyokawa C."/>
            <person name="Kohara M."/>
            <person name="Matsumoto M."/>
            <person name="Matsuno A."/>
            <person name="Nakazaki N."/>
            <person name="Shimpo S."/>
            <person name="Takeuchi C."/>
            <person name="Yamada M."/>
            <person name="Tabata S."/>
        </authorList>
    </citation>
    <scope>NUCLEOTIDE SEQUENCE [LARGE SCALE GENOMIC DNA]</scope>
    <source>
        <strain evidence="2">ATCC 29082 / PCC 7421</strain>
    </source>
</reference>
<dbReference type="EnsemblBacteria" id="BAC91442">
    <property type="protein sequence ID" value="BAC91442"/>
    <property type="gene ID" value="BAC91442"/>
</dbReference>
<gene>
    <name evidence="1" type="ordered locus">gll3501</name>
</gene>
<dbReference type="InterPro" id="IPR035959">
    <property type="entry name" value="RutC-like_sf"/>
</dbReference>
<dbReference type="PANTHER" id="PTHR11803:SF39">
    <property type="entry name" value="2-IMINOBUTANOATE_2-IMINOPROPANOATE DEAMINASE"/>
    <property type="match status" value="1"/>
</dbReference>
<keyword evidence="2" id="KW-1185">Reference proteome</keyword>
<dbReference type="STRING" id="251221.gene:10761013"/>
<dbReference type="eggNOG" id="COG0251">
    <property type="taxonomic scope" value="Bacteria"/>
</dbReference>
<dbReference type="PANTHER" id="PTHR11803">
    <property type="entry name" value="2-IMINOBUTANOATE/2-IMINOPROPANOATE DEAMINASE RIDA"/>
    <property type="match status" value="1"/>
</dbReference>
<dbReference type="Pfam" id="PF01042">
    <property type="entry name" value="Ribonuc_L-PSP"/>
    <property type="match status" value="1"/>
</dbReference>
<reference evidence="1 2" key="1">
    <citation type="journal article" date="2003" name="DNA Res.">
        <title>Complete genome structure of Gloeobacter violaceus PCC 7421, a cyanobacterium that lacks thylakoids.</title>
        <authorList>
            <person name="Nakamura Y."/>
            <person name="Kaneko T."/>
            <person name="Sato S."/>
            <person name="Mimuro M."/>
            <person name="Miyashita H."/>
            <person name="Tsuchiya T."/>
            <person name="Sasamoto S."/>
            <person name="Watanabe A."/>
            <person name="Kawashima K."/>
            <person name="Kishida Y."/>
            <person name="Kiyokawa C."/>
            <person name="Kohara M."/>
            <person name="Matsumoto M."/>
            <person name="Matsuno A."/>
            <person name="Nakazaki N."/>
            <person name="Shimpo S."/>
            <person name="Takeuchi C."/>
            <person name="Yamada M."/>
            <person name="Tabata S."/>
        </authorList>
    </citation>
    <scope>NUCLEOTIDE SEQUENCE [LARGE SCALE GENOMIC DNA]</scope>
    <source>
        <strain evidence="2">ATCC 29082 / PCC 7421</strain>
    </source>
</reference>
<sequence>MRAINPPGFSIPGISQAILVEDRHLLLLSGHVPFRADGTLAGPDLATQLEQVFENIAATLEVAGASFDAVARLTIYICEYDPCLLPTIRAIRDRWVNLERPPASALIGVASLFHPDVLVEIDALAVAPNG</sequence>
<evidence type="ECO:0000313" key="2">
    <source>
        <dbReference type="Proteomes" id="UP000000557"/>
    </source>
</evidence>
<protein>
    <submittedName>
        <fullName evidence="1">Gll3501 protein</fullName>
    </submittedName>
</protein>
<dbReference type="KEGG" id="gvi:gll3501"/>
<dbReference type="OrthoDB" id="9803101at2"/>
<dbReference type="CDD" id="cd00448">
    <property type="entry name" value="YjgF_YER057c_UK114_family"/>
    <property type="match status" value="1"/>
</dbReference>
<dbReference type="GO" id="GO:0019239">
    <property type="term" value="F:deaminase activity"/>
    <property type="evidence" value="ECO:0000318"/>
    <property type="project" value="GO_Central"/>
</dbReference>
<dbReference type="GO" id="GO:0005829">
    <property type="term" value="C:cytosol"/>
    <property type="evidence" value="ECO:0000318"/>
    <property type="project" value="GO_Central"/>
</dbReference>
<dbReference type="AlphaFoldDB" id="Q7NFM3"/>
<dbReference type="SUPFAM" id="SSF55298">
    <property type="entry name" value="YjgF-like"/>
    <property type="match status" value="1"/>
</dbReference>
<dbReference type="Gene3D" id="3.30.1330.40">
    <property type="entry name" value="RutC-like"/>
    <property type="match status" value="1"/>
</dbReference>
<dbReference type="RefSeq" id="WP_011143490.1">
    <property type="nucleotide sequence ID" value="NC_005125.1"/>
</dbReference>
<name>Q7NFM3_GLOVI</name>
<dbReference type="EMBL" id="BA000045">
    <property type="protein sequence ID" value="BAC91442.1"/>
    <property type="molecule type" value="Genomic_DNA"/>
</dbReference>